<dbReference type="CDD" id="cd11297">
    <property type="entry name" value="PIN_LabA-like_N_1"/>
    <property type="match status" value="1"/>
</dbReference>
<feature type="region of interest" description="Disordered" evidence="1">
    <location>
        <begin position="1"/>
        <end position="28"/>
    </location>
</feature>
<dbReference type="Proteomes" id="UP000549911">
    <property type="component" value="Unassembled WGS sequence"/>
</dbReference>
<sequence>MTNLVEPRGADVDDDATQRSGSEGELASLVRRWMQAGNRGRRDGVLRLAPTSEPRPAPEVEPAPALAMGPEPAVAVESATEPLAGLTDPAPRAPALPHRPTAEEAEHATRVAVLIDARRVPEDVAAALLGRLGERGTVNVCRAYADWTRSDLGAWVGRLRRAGLHSFHQFADDDDQALVAMAIDAVDIAREAAVDEVVIAGDLTSMLPLVHRLHAAGVRVVLVGPGHTPHDVRGACDEFVPAQSLVGGPAAPVGRHRA</sequence>
<protein>
    <recommendedName>
        <fullName evidence="2">NYN domain-containing protein</fullName>
    </recommendedName>
</protein>
<dbReference type="RefSeq" id="WP_179618300.1">
    <property type="nucleotide sequence ID" value="NZ_JACCBW010000001.1"/>
</dbReference>
<name>A0A7Y9KNG9_9ACTN</name>
<organism evidence="3 4">
    <name type="scientific">Nocardioides cavernae</name>
    <dbReference type="NCBI Taxonomy" id="1921566"/>
    <lineage>
        <taxon>Bacteria</taxon>
        <taxon>Bacillati</taxon>
        <taxon>Actinomycetota</taxon>
        <taxon>Actinomycetes</taxon>
        <taxon>Propionibacteriales</taxon>
        <taxon>Nocardioidaceae</taxon>
        <taxon>Nocardioides</taxon>
    </lineage>
</organism>
<reference evidence="3 4" key="1">
    <citation type="submission" date="2020-07" db="EMBL/GenBank/DDBJ databases">
        <authorList>
            <person name="Partida-Martinez L."/>
            <person name="Huntemann M."/>
            <person name="Clum A."/>
            <person name="Wang J."/>
            <person name="Palaniappan K."/>
            <person name="Ritter S."/>
            <person name="Chen I.-M."/>
            <person name="Stamatis D."/>
            <person name="Reddy T."/>
            <person name="O'Malley R."/>
            <person name="Daum C."/>
            <person name="Shapiro N."/>
            <person name="Ivanova N."/>
            <person name="Kyrpides N."/>
            <person name="Woyke T."/>
        </authorList>
    </citation>
    <scope>NUCLEOTIDE SEQUENCE [LARGE SCALE GENOMIC DNA]</scope>
    <source>
        <strain evidence="3 4">AT2.17</strain>
    </source>
</reference>
<dbReference type="InterPro" id="IPR021139">
    <property type="entry name" value="NYN"/>
</dbReference>
<reference evidence="3 4" key="2">
    <citation type="submission" date="2020-08" db="EMBL/GenBank/DDBJ databases">
        <title>The Agave Microbiome: Exploring the role of microbial communities in plant adaptations to desert environments.</title>
        <authorList>
            <person name="Partida-Martinez L.P."/>
        </authorList>
    </citation>
    <scope>NUCLEOTIDE SEQUENCE [LARGE SCALE GENOMIC DNA]</scope>
    <source>
        <strain evidence="3 4">AT2.17</strain>
    </source>
</reference>
<proteinExistence type="predicted"/>
<feature type="region of interest" description="Disordered" evidence="1">
    <location>
        <begin position="40"/>
        <end position="65"/>
    </location>
</feature>
<evidence type="ECO:0000259" key="2">
    <source>
        <dbReference type="Pfam" id="PF01936"/>
    </source>
</evidence>
<evidence type="ECO:0000313" key="4">
    <source>
        <dbReference type="Proteomes" id="UP000549911"/>
    </source>
</evidence>
<evidence type="ECO:0000256" key="1">
    <source>
        <dbReference type="SAM" id="MobiDB-lite"/>
    </source>
</evidence>
<gene>
    <name evidence="3" type="ORF">F4692_000785</name>
</gene>
<dbReference type="GO" id="GO:0004540">
    <property type="term" value="F:RNA nuclease activity"/>
    <property type="evidence" value="ECO:0007669"/>
    <property type="project" value="InterPro"/>
</dbReference>
<dbReference type="AlphaFoldDB" id="A0A7Y9KNG9"/>
<dbReference type="Gene3D" id="3.40.50.1010">
    <property type="entry name" value="5'-nuclease"/>
    <property type="match status" value="1"/>
</dbReference>
<accession>A0A7Y9KNG9</accession>
<dbReference type="PANTHER" id="PTHR35811">
    <property type="entry name" value="SLR1870 PROTEIN"/>
    <property type="match status" value="1"/>
</dbReference>
<dbReference type="Pfam" id="PF01936">
    <property type="entry name" value="NYN"/>
    <property type="match status" value="1"/>
</dbReference>
<dbReference type="PANTHER" id="PTHR35811:SF1">
    <property type="entry name" value="HTH OST-TYPE DOMAIN-CONTAINING PROTEIN"/>
    <property type="match status" value="1"/>
</dbReference>
<keyword evidence="4" id="KW-1185">Reference proteome</keyword>
<feature type="domain" description="NYN" evidence="2">
    <location>
        <begin position="110"/>
        <end position="241"/>
    </location>
</feature>
<dbReference type="EMBL" id="JACCBW010000001">
    <property type="protein sequence ID" value="NYE35681.1"/>
    <property type="molecule type" value="Genomic_DNA"/>
</dbReference>
<comment type="caution">
    <text evidence="3">The sequence shown here is derived from an EMBL/GenBank/DDBJ whole genome shotgun (WGS) entry which is preliminary data.</text>
</comment>
<evidence type="ECO:0000313" key="3">
    <source>
        <dbReference type="EMBL" id="NYE35681.1"/>
    </source>
</evidence>